<dbReference type="InterPro" id="IPR036322">
    <property type="entry name" value="WD40_repeat_dom_sf"/>
</dbReference>
<keyword evidence="3" id="KW-0677">Repeat</keyword>
<dbReference type="InterPro" id="IPR003613">
    <property type="entry name" value="Ubox_domain"/>
</dbReference>
<evidence type="ECO:0000256" key="1">
    <source>
        <dbReference type="ARBA" id="ARBA00020894"/>
    </source>
</evidence>
<evidence type="ECO:0000256" key="4">
    <source>
        <dbReference type="PROSITE-ProRule" id="PRU00221"/>
    </source>
</evidence>
<feature type="domain" description="SAM" evidence="5">
    <location>
        <begin position="358"/>
        <end position="421"/>
    </location>
</feature>
<dbReference type="SMART" id="SM00320">
    <property type="entry name" value="WD40"/>
    <property type="match status" value="7"/>
</dbReference>
<dbReference type="SUPFAM" id="SSF50978">
    <property type="entry name" value="WD40 repeat-like"/>
    <property type="match status" value="1"/>
</dbReference>
<dbReference type="Proteomes" id="UP000261380">
    <property type="component" value="Unplaced"/>
</dbReference>
<keyword evidence="8" id="KW-1185">Reference proteome</keyword>
<dbReference type="CDD" id="cd00200">
    <property type="entry name" value="WD40"/>
    <property type="match status" value="1"/>
</dbReference>
<dbReference type="Ensembl" id="ENSXCOT00000000250.1">
    <property type="protein sequence ID" value="ENSXCOP00000000244.1"/>
    <property type="gene ID" value="ENSXCOG00000000229.1"/>
</dbReference>
<dbReference type="InterPro" id="IPR052085">
    <property type="entry name" value="WD-SAM-U-box"/>
</dbReference>
<dbReference type="Gene3D" id="3.30.40.10">
    <property type="entry name" value="Zinc/RING finger domain, C3HC4 (zinc finger)"/>
    <property type="match status" value="1"/>
</dbReference>
<dbReference type="InterPro" id="IPR015943">
    <property type="entry name" value="WD40/YVTN_repeat-like_dom_sf"/>
</dbReference>
<dbReference type="PRINTS" id="PR00320">
    <property type="entry name" value="GPROTEINBRPT"/>
</dbReference>
<feature type="repeat" description="WD" evidence="4">
    <location>
        <begin position="238"/>
        <end position="279"/>
    </location>
</feature>
<dbReference type="Pfam" id="PF04564">
    <property type="entry name" value="U-box"/>
    <property type="match status" value="1"/>
</dbReference>
<dbReference type="Gene3D" id="2.130.10.10">
    <property type="entry name" value="YVTN repeat-like/Quinoprotein amine dehydrogenase"/>
    <property type="match status" value="3"/>
</dbReference>
<sequence length="497" mass="54309">MVSLIHTIRDHTDEISCCAFSPSALATGSADKTLRVYSTADFKEFPFSPLTGHGYGVHRCCFSSCGSYLLSCSTDGSVIVWSSETGELLSAVEHPGRSPLRVCALAPDSCLLLAGACDGTVALWDFPSKTLRRYTWALLVSDTRHIVACSFSPCSQVFVTGCTQGDLKLWDDHISLLLAQKDAHDLGVTCCSFAPHFKIEDSCMELRLASCGKDSLLKIWIVSQREGAVWTMMLLHILTGQTAPVLSCAFSADGELVVSGSVDKSVTIYNAVSNVVTNTLHFPVMSPSYRYVTAVALSPAYGLMATGSMDRSVNVWKIGGDGYEETGKYSLPPSLLGCCFFFAGRKLPGHSRLLLADWTEEDVQSWLCEERLDELVMIFKANNIDGSEVNHMSKETVAELGIESVGLRGRLLRKIEALKAEQSGSEAPNEFLCPITTELMKDPVIAADGYSYERESIERWIGGKNKTSPMTNLPLQTTLLTPNRSLKMAITRWKSSQ</sequence>
<dbReference type="CDD" id="cd16655">
    <property type="entry name" value="RING-Ubox_WDSUB1-like"/>
    <property type="match status" value="1"/>
</dbReference>
<dbReference type="PANTHER" id="PTHR46573:SF1">
    <property type="entry name" value="WD REPEAT, SAM AND U-BOX DOMAIN-CONTAINING PROTEIN 1"/>
    <property type="match status" value="1"/>
</dbReference>
<gene>
    <name evidence="7" type="primary">WDSUB1</name>
</gene>
<reference evidence="7" key="2">
    <citation type="submission" date="2025-09" db="UniProtKB">
        <authorList>
            <consortium name="Ensembl"/>
        </authorList>
    </citation>
    <scope>IDENTIFICATION</scope>
</reference>
<dbReference type="InterPro" id="IPR001680">
    <property type="entry name" value="WD40_rpt"/>
</dbReference>
<protein>
    <recommendedName>
        <fullName evidence="1">WD repeat, SAM and U-box domain-containing protein 1</fullName>
    </recommendedName>
</protein>
<proteinExistence type="predicted"/>
<feature type="repeat" description="WD" evidence="4">
    <location>
        <begin position="8"/>
        <end position="38"/>
    </location>
</feature>
<evidence type="ECO:0000313" key="7">
    <source>
        <dbReference type="Ensembl" id="ENSXCOP00000000244.1"/>
    </source>
</evidence>
<dbReference type="STRING" id="32473.ENSXCOP00000000244"/>
<dbReference type="GO" id="GO:0004842">
    <property type="term" value="F:ubiquitin-protein transferase activity"/>
    <property type="evidence" value="ECO:0007669"/>
    <property type="project" value="InterPro"/>
</dbReference>
<reference evidence="7" key="1">
    <citation type="submission" date="2025-08" db="UniProtKB">
        <authorList>
            <consortium name="Ensembl"/>
        </authorList>
    </citation>
    <scope>IDENTIFICATION</scope>
</reference>
<evidence type="ECO:0000256" key="2">
    <source>
        <dbReference type="ARBA" id="ARBA00022574"/>
    </source>
</evidence>
<organism evidence="7 8">
    <name type="scientific">Xiphophorus couchianus</name>
    <name type="common">Monterrey platyfish</name>
    <dbReference type="NCBI Taxonomy" id="32473"/>
    <lineage>
        <taxon>Eukaryota</taxon>
        <taxon>Metazoa</taxon>
        <taxon>Chordata</taxon>
        <taxon>Craniata</taxon>
        <taxon>Vertebrata</taxon>
        <taxon>Euteleostomi</taxon>
        <taxon>Actinopterygii</taxon>
        <taxon>Neopterygii</taxon>
        <taxon>Teleostei</taxon>
        <taxon>Neoteleostei</taxon>
        <taxon>Acanthomorphata</taxon>
        <taxon>Ovalentaria</taxon>
        <taxon>Atherinomorphae</taxon>
        <taxon>Cyprinodontiformes</taxon>
        <taxon>Poeciliidae</taxon>
        <taxon>Poeciliinae</taxon>
        <taxon>Xiphophorus</taxon>
    </lineage>
</organism>
<evidence type="ECO:0000256" key="3">
    <source>
        <dbReference type="ARBA" id="ARBA00022737"/>
    </source>
</evidence>
<dbReference type="AlphaFoldDB" id="A0A3B5KXF5"/>
<dbReference type="Gene3D" id="1.10.150.50">
    <property type="entry name" value="Transcription Factor, Ets-1"/>
    <property type="match status" value="1"/>
</dbReference>
<dbReference type="GO" id="GO:0016567">
    <property type="term" value="P:protein ubiquitination"/>
    <property type="evidence" value="ECO:0007669"/>
    <property type="project" value="InterPro"/>
</dbReference>
<accession>A0A3B5KXF5</accession>
<dbReference type="InterPro" id="IPR001660">
    <property type="entry name" value="SAM"/>
</dbReference>
<feature type="repeat" description="WD" evidence="4">
    <location>
        <begin position="50"/>
        <end position="91"/>
    </location>
</feature>
<dbReference type="InterPro" id="IPR013083">
    <property type="entry name" value="Znf_RING/FYVE/PHD"/>
</dbReference>
<dbReference type="SUPFAM" id="SSF47769">
    <property type="entry name" value="SAM/Pointed domain"/>
    <property type="match status" value="1"/>
</dbReference>
<dbReference type="InterPro" id="IPR013761">
    <property type="entry name" value="SAM/pointed_sf"/>
</dbReference>
<dbReference type="Pfam" id="PF07647">
    <property type="entry name" value="SAM_2"/>
    <property type="match status" value="1"/>
</dbReference>
<dbReference type="SUPFAM" id="SSF57850">
    <property type="entry name" value="RING/U-box"/>
    <property type="match status" value="1"/>
</dbReference>
<dbReference type="SMART" id="SM00504">
    <property type="entry name" value="Ubox"/>
    <property type="match status" value="1"/>
</dbReference>
<dbReference type="SMART" id="SM00454">
    <property type="entry name" value="SAM"/>
    <property type="match status" value="1"/>
</dbReference>
<feature type="domain" description="U-box" evidence="6">
    <location>
        <begin position="426"/>
        <end position="497"/>
    </location>
</feature>
<name>A0A3B5KXF5_9TELE</name>
<evidence type="ECO:0000259" key="6">
    <source>
        <dbReference type="PROSITE" id="PS51698"/>
    </source>
</evidence>
<dbReference type="PROSITE" id="PS50294">
    <property type="entry name" value="WD_REPEATS_REGION"/>
    <property type="match status" value="2"/>
</dbReference>
<dbReference type="InterPro" id="IPR020472">
    <property type="entry name" value="WD40_PAC1"/>
</dbReference>
<keyword evidence="2 4" id="KW-0853">WD repeat</keyword>
<dbReference type="PROSITE" id="PS50105">
    <property type="entry name" value="SAM_DOMAIN"/>
    <property type="match status" value="1"/>
</dbReference>
<dbReference type="Pfam" id="PF00400">
    <property type="entry name" value="WD40"/>
    <property type="match status" value="7"/>
</dbReference>
<dbReference type="GeneTree" id="ENSGT00940000157230"/>
<dbReference type="PROSITE" id="PS50082">
    <property type="entry name" value="WD_REPEATS_2"/>
    <property type="match status" value="6"/>
</dbReference>
<dbReference type="PANTHER" id="PTHR46573">
    <property type="entry name" value="WD REPEAT, SAM AND U-BOX DOMAIN-CONTAINING PROTEIN 1"/>
    <property type="match status" value="1"/>
</dbReference>
<dbReference type="PROSITE" id="PS51698">
    <property type="entry name" value="U_BOX"/>
    <property type="match status" value="1"/>
</dbReference>
<evidence type="ECO:0000313" key="8">
    <source>
        <dbReference type="Proteomes" id="UP000261380"/>
    </source>
</evidence>
<feature type="repeat" description="WD" evidence="4">
    <location>
        <begin position="104"/>
        <end position="134"/>
    </location>
</feature>
<evidence type="ECO:0000259" key="5">
    <source>
        <dbReference type="PROSITE" id="PS50105"/>
    </source>
</evidence>
<feature type="repeat" description="WD" evidence="4">
    <location>
        <begin position="285"/>
        <end position="318"/>
    </location>
</feature>
<feature type="repeat" description="WD" evidence="4">
    <location>
        <begin position="139"/>
        <end position="171"/>
    </location>
</feature>